<name>B0CAP2_ACAM1</name>
<protein>
    <submittedName>
        <fullName evidence="1">Uncharacterized protein</fullName>
    </submittedName>
</protein>
<reference evidence="1 2" key="1">
    <citation type="journal article" date="2008" name="Proc. Natl. Acad. Sci. U.S.A.">
        <title>Niche adaptation and genome expansion in the chlorophyll d-producing cyanobacterium Acaryochloris marina.</title>
        <authorList>
            <person name="Swingley W.D."/>
            <person name="Chen M."/>
            <person name="Cheung P.C."/>
            <person name="Conrad A.L."/>
            <person name="Dejesa L.C."/>
            <person name="Hao J."/>
            <person name="Honchak B.M."/>
            <person name="Karbach L.E."/>
            <person name="Kurdoglu A."/>
            <person name="Lahiri S."/>
            <person name="Mastrian S.D."/>
            <person name="Miyashita H."/>
            <person name="Page L."/>
            <person name="Ramakrishna P."/>
            <person name="Satoh S."/>
            <person name="Sattley W.M."/>
            <person name="Shimada Y."/>
            <person name="Taylor H.L."/>
            <person name="Tomo T."/>
            <person name="Tsuchiya T."/>
            <person name="Wang Z.T."/>
            <person name="Raymond J."/>
            <person name="Mimuro M."/>
            <person name="Blankenship R.E."/>
            <person name="Touchman J.W."/>
        </authorList>
    </citation>
    <scope>NUCLEOTIDE SEQUENCE [LARGE SCALE GENOMIC DNA]</scope>
    <source>
        <strain evidence="2">MBIC 11017</strain>
    </source>
</reference>
<evidence type="ECO:0000313" key="1">
    <source>
        <dbReference type="EMBL" id="ABW30243.1"/>
    </source>
</evidence>
<dbReference type="HOGENOM" id="CLU_3210989_0_0_3"/>
<organism evidence="1 2">
    <name type="scientific">Acaryochloris marina (strain MBIC 11017)</name>
    <dbReference type="NCBI Taxonomy" id="329726"/>
    <lineage>
        <taxon>Bacteria</taxon>
        <taxon>Bacillati</taxon>
        <taxon>Cyanobacteriota</taxon>
        <taxon>Cyanophyceae</taxon>
        <taxon>Acaryochloridales</taxon>
        <taxon>Acaryochloridaceae</taxon>
        <taxon>Acaryochloris</taxon>
    </lineage>
</organism>
<proteinExistence type="predicted"/>
<dbReference type="STRING" id="329726.AM1_5282"/>
<evidence type="ECO:0000313" key="2">
    <source>
        <dbReference type="Proteomes" id="UP000000268"/>
    </source>
</evidence>
<dbReference type="EMBL" id="CP000828">
    <property type="protein sequence ID" value="ABW30243.1"/>
    <property type="molecule type" value="Genomic_DNA"/>
</dbReference>
<dbReference type="KEGG" id="amr:AM1_5282"/>
<gene>
    <name evidence="1" type="ordered locus">AM1_5282</name>
</gene>
<sequence length="44" mass="5300">MANITLDSQSVIWSNFQQFHRYWIYDLGPFTFDRDQYTAAFYAA</sequence>
<dbReference type="Proteomes" id="UP000000268">
    <property type="component" value="Chromosome"/>
</dbReference>
<accession>B0CAP2</accession>
<keyword evidence="2" id="KW-1185">Reference proteome</keyword>
<dbReference type="AlphaFoldDB" id="B0CAP2"/>